<keyword evidence="6 7" id="KW-0694">RNA-binding</keyword>
<dbReference type="PATRIC" id="fig|1550024.3.peg.2098"/>
<keyword evidence="4 7" id="KW-0255">Endonuclease</keyword>
<accession>A0A0D8J060</accession>
<dbReference type="Gene3D" id="3.30.230.10">
    <property type="match status" value="1"/>
</dbReference>
<comment type="similarity">
    <text evidence="7">Belongs to the RnpA family.</text>
</comment>
<evidence type="ECO:0000313" key="12">
    <source>
        <dbReference type="EMBL" id="MTS28499.1"/>
    </source>
</evidence>
<dbReference type="GO" id="GO:0001682">
    <property type="term" value="P:tRNA 5'-leader removal"/>
    <property type="evidence" value="ECO:0007669"/>
    <property type="project" value="UniProtKB-UniRule"/>
</dbReference>
<dbReference type="RefSeq" id="WP_009323704.1">
    <property type="nucleotide sequence ID" value="NZ_CAOJUJ010000021.1"/>
</dbReference>
<dbReference type="NCBIfam" id="TIGR00188">
    <property type="entry name" value="rnpA"/>
    <property type="match status" value="1"/>
</dbReference>
<protein>
    <recommendedName>
        <fullName evidence="7 8">Ribonuclease P protein component</fullName>
        <shortName evidence="7">RNase P protein</shortName>
        <shortName evidence="7">RNaseP protein</shortName>
        <ecNumber evidence="7 8">3.1.26.5</ecNumber>
    </recommendedName>
    <alternativeName>
        <fullName evidence="7">Protein C5</fullName>
    </alternativeName>
</protein>
<comment type="caution">
    <text evidence="9">The sequence shown here is derived from an EMBL/GenBank/DDBJ whole genome shotgun (WGS) entry which is preliminary data.</text>
</comment>
<gene>
    <name evidence="7 11" type="primary">rnpA</name>
    <name evidence="10" type="ORF">ASJ35_10740</name>
    <name evidence="11" type="ORF">FYJ76_12855</name>
    <name evidence="13" type="ORF">GMD52_02160</name>
    <name evidence="12" type="ORF">GMD59_14570</name>
    <name evidence="9" type="ORF">TQ39_09230</name>
</gene>
<evidence type="ECO:0000313" key="11">
    <source>
        <dbReference type="EMBL" id="MST92807.1"/>
    </source>
</evidence>
<evidence type="ECO:0000313" key="14">
    <source>
        <dbReference type="Proteomes" id="UP000032483"/>
    </source>
</evidence>
<dbReference type="InterPro" id="IPR014721">
    <property type="entry name" value="Ribsml_uS5_D2-typ_fold_subgr"/>
</dbReference>
<comment type="subunit">
    <text evidence="7">Consists of a catalytic RNA component (M1 or rnpB) and a protein subunit.</text>
</comment>
<dbReference type="PROSITE" id="PS00648">
    <property type="entry name" value="RIBONUCLEASE_P"/>
    <property type="match status" value="1"/>
</dbReference>
<dbReference type="HAMAP" id="MF_00227">
    <property type="entry name" value="RNase_P"/>
    <property type="match status" value="1"/>
</dbReference>
<comment type="function">
    <text evidence="1 7">RNaseP catalyzes the removal of the 5'-leader sequence from pre-tRNA to produce the mature 5'-terminus. It can also cleave other RNA substrates such as 4.5S RNA. The protein component plays an auxiliary but essential role in vivo by binding to the 5'-leader sequence and broadening the substrate specificity of the ribozyme.</text>
</comment>
<proteinExistence type="inferred from homology"/>
<keyword evidence="3 7" id="KW-0540">Nuclease</keyword>
<evidence type="ECO:0000256" key="3">
    <source>
        <dbReference type="ARBA" id="ARBA00022722"/>
    </source>
</evidence>
<dbReference type="Proteomes" id="UP000032483">
    <property type="component" value="Unassembled WGS sequence"/>
</dbReference>
<evidence type="ECO:0000256" key="2">
    <source>
        <dbReference type="ARBA" id="ARBA00022694"/>
    </source>
</evidence>
<dbReference type="EMBL" id="JXXK01000011">
    <property type="protein sequence ID" value="KJF39931.1"/>
    <property type="molecule type" value="Genomic_DNA"/>
</dbReference>
<reference evidence="17 18" key="3">
    <citation type="journal article" date="2019" name="Nat. Med.">
        <title>A library of human gut bacterial isolates paired with longitudinal multiomics data enables mechanistic microbiome research.</title>
        <authorList>
            <person name="Poyet M."/>
            <person name="Groussin M."/>
            <person name="Gibbons S.M."/>
            <person name="Avila-Pacheco J."/>
            <person name="Jiang X."/>
            <person name="Kearney S.M."/>
            <person name="Perrotta A.R."/>
            <person name="Berdy B."/>
            <person name="Zhao S."/>
            <person name="Lieberman T.D."/>
            <person name="Swanson P.K."/>
            <person name="Smith M."/>
            <person name="Roesemann S."/>
            <person name="Alexander J.E."/>
            <person name="Rich S.A."/>
            <person name="Livny J."/>
            <person name="Vlamakis H."/>
            <person name="Clish C."/>
            <person name="Bullock K."/>
            <person name="Deik A."/>
            <person name="Scott J."/>
            <person name="Pierce K.A."/>
            <person name="Xavier R.J."/>
            <person name="Alm E.J."/>
        </authorList>
    </citation>
    <scope>NUCLEOTIDE SEQUENCE [LARGE SCALE GENOMIC DNA]</scope>
    <source>
        <strain evidence="12 18">BIOML-A4</strain>
        <strain evidence="13 17">BIOML-A7</strain>
    </source>
</reference>
<dbReference type="EMBL" id="WMZU01000028">
    <property type="protein sequence ID" value="MTS28499.1"/>
    <property type="molecule type" value="Genomic_DNA"/>
</dbReference>
<evidence type="ECO:0000256" key="5">
    <source>
        <dbReference type="ARBA" id="ARBA00022801"/>
    </source>
</evidence>
<evidence type="ECO:0000313" key="16">
    <source>
        <dbReference type="Proteomes" id="UP000431913"/>
    </source>
</evidence>
<comment type="catalytic activity">
    <reaction evidence="7">
        <text>Endonucleolytic cleavage of RNA, removing 5'-extranucleotides from tRNA precursor.</text>
        <dbReference type="EC" id="3.1.26.5"/>
    </reaction>
</comment>
<dbReference type="Proteomes" id="UP000449193">
    <property type="component" value="Unassembled WGS sequence"/>
</dbReference>
<evidence type="ECO:0000313" key="17">
    <source>
        <dbReference type="Proteomes" id="UP000449193"/>
    </source>
</evidence>
<name>A0A0D8J060_9FIRM</name>
<dbReference type="Proteomes" id="UP000472755">
    <property type="component" value="Unassembled WGS sequence"/>
</dbReference>
<evidence type="ECO:0000256" key="1">
    <source>
        <dbReference type="ARBA" id="ARBA00002663"/>
    </source>
</evidence>
<evidence type="ECO:0000313" key="9">
    <source>
        <dbReference type="EMBL" id="KJF39931.1"/>
    </source>
</evidence>
<organism evidence="9 14">
    <name type="scientific">Ruthenibacterium lactatiformans</name>
    <dbReference type="NCBI Taxonomy" id="1550024"/>
    <lineage>
        <taxon>Bacteria</taxon>
        <taxon>Bacillati</taxon>
        <taxon>Bacillota</taxon>
        <taxon>Clostridia</taxon>
        <taxon>Eubacteriales</taxon>
        <taxon>Oscillospiraceae</taxon>
        <taxon>Ruthenibacterium</taxon>
    </lineage>
</organism>
<dbReference type="Proteomes" id="UP000431913">
    <property type="component" value="Unassembled WGS sequence"/>
</dbReference>
<dbReference type="PANTHER" id="PTHR33992">
    <property type="entry name" value="RIBONUCLEASE P PROTEIN COMPONENT"/>
    <property type="match status" value="1"/>
</dbReference>
<evidence type="ECO:0000256" key="8">
    <source>
        <dbReference type="NCBIfam" id="TIGR00188"/>
    </source>
</evidence>
<reference evidence="9" key="1">
    <citation type="submission" date="2015-02" db="EMBL/GenBank/DDBJ databases">
        <title>A novel member of the family Ruminococcaceae isolated from human feces.</title>
        <authorList>
            <person name="Shkoporov A.N."/>
            <person name="Chaplin A.V."/>
            <person name="Motuzova O.V."/>
            <person name="Kafarskaia L.I."/>
            <person name="Khokhlova E.V."/>
            <person name="Efimov B.A."/>
        </authorList>
    </citation>
    <scope>NUCLEOTIDE SEQUENCE [LARGE SCALE GENOMIC DNA]</scope>
    <source>
        <strain evidence="9">585-1</strain>
    </source>
</reference>
<keyword evidence="2 7" id="KW-0819">tRNA processing</keyword>
<evidence type="ECO:0000313" key="13">
    <source>
        <dbReference type="EMBL" id="MTS50347.1"/>
    </source>
</evidence>
<dbReference type="EC" id="3.1.26.5" evidence="7 8"/>
<evidence type="ECO:0000313" key="18">
    <source>
        <dbReference type="Proteomes" id="UP000472755"/>
    </source>
</evidence>
<dbReference type="EMBL" id="VUNJ01000015">
    <property type="protein sequence ID" value="MST92807.1"/>
    <property type="molecule type" value="Genomic_DNA"/>
</dbReference>
<evidence type="ECO:0000256" key="4">
    <source>
        <dbReference type="ARBA" id="ARBA00022759"/>
    </source>
</evidence>
<evidence type="ECO:0000256" key="7">
    <source>
        <dbReference type="HAMAP-Rule" id="MF_00227"/>
    </source>
</evidence>
<dbReference type="Proteomes" id="UP000053433">
    <property type="component" value="Unassembled WGS sequence"/>
</dbReference>
<dbReference type="GO" id="GO:0030677">
    <property type="term" value="C:ribonuclease P complex"/>
    <property type="evidence" value="ECO:0007669"/>
    <property type="project" value="TreeGrafter"/>
</dbReference>
<reference evidence="10 15" key="2">
    <citation type="submission" date="2015-10" db="EMBL/GenBank/DDBJ databases">
        <title>A novel member of the family Ruminococcaceae isolated from human faeces.</title>
        <authorList>
            <person name="Shkoporov A.N."/>
            <person name="Chaplin A.V."/>
            <person name="Motuzova O.V."/>
            <person name="Kafarskaia L.I."/>
            <person name="Efimov B.A."/>
        </authorList>
    </citation>
    <scope>NUCLEOTIDE SEQUENCE [LARGE SCALE GENOMIC DNA]</scope>
    <source>
        <strain evidence="10 15">668</strain>
    </source>
</reference>
<dbReference type="InterPro" id="IPR020568">
    <property type="entry name" value="Ribosomal_Su5_D2-typ_SF"/>
</dbReference>
<dbReference type="InterPro" id="IPR000100">
    <property type="entry name" value="RNase_P"/>
</dbReference>
<dbReference type="Pfam" id="PF00825">
    <property type="entry name" value="Ribonuclease_P"/>
    <property type="match status" value="1"/>
</dbReference>
<dbReference type="InterPro" id="IPR020539">
    <property type="entry name" value="RNase_P_CS"/>
</dbReference>
<sequence length="111" mass="12550">MRYHPLTRNNEFARAYTRGKSFVHPHVVLYVNKNRLGRTRVGITASKKIGNAVTRNRARRVLRAALYEVLPPDVGGYDLVLVARGQTPRLKSTQVAKTLERQLRAAGLVQE</sequence>
<evidence type="ECO:0000256" key="6">
    <source>
        <dbReference type="ARBA" id="ARBA00022884"/>
    </source>
</evidence>
<dbReference type="SUPFAM" id="SSF54211">
    <property type="entry name" value="Ribosomal protein S5 domain 2-like"/>
    <property type="match status" value="1"/>
</dbReference>
<keyword evidence="5 7" id="KW-0378">Hydrolase</keyword>
<evidence type="ECO:0000313" key="10">
    <source>
        <dbReference type="EMBL" id="KUE76045.1"/>
    </source>
</evidence>
<dbReference type="AlphaFoldDB" id="A0A0D8J060"/>
<dbReference type="GeneID" id="42856767"/>
<evidence type="ECO:0000313" key="15">
    <source>
        <dbReference type="Proteomes" id="UP000053433"/>
    </source>
</evidence>
<reference evidence="11 16" key="4">
    <citation type="submission" date="2019-08" db="EMBL/GenBank/DDBJ databases">
        <title>In-depth cultivation of the pig gut microbiome towards novel bacterial diversity and tailored functional studies.</title>
        <authorList>
            <person name="Wylensek D."/>
            <person name="Hitch T.C.A."/>
            <person name="Clavel T."/>
        </authorList>
    </citation>
    <scope>NUCLEOTIDE SEQUENCE [LARGE SCALE GENOMIC DNA]</scope>
    <source>
        <strain evidence="11 16">WCA3-601-WT-6J</strain>
    </source>
</reference>
<dbReference type="GO" id="GO:0000049">
    <property type="term" value="F:tRNA binding"/>
    <property type="evidence" value="ECO:0007669"/>
    <property type="project" value="UniProtKB-UniRule"/>
</dbReference>
<accession>A0A0W7TQD9</accession>
<dbReference type="EMBL" id="LMUA01000013">
    <property type="protein sequence ID" value="KUE76045.1"/>
    <property type="molecule type" value="Genomic_DNA"/>
</dbReference>
<dbReference type="GO" id="GO:0004526">
    <property type="term" value="F:ribonuclease P activity"/>
    <property type="evidence" value="ECO:0007669"/>
    <property type="project" value="UniProtKB-UniRule"/>
</dbReference>
<keyword evidence="14" id="KW-1185">Reference proteome</keyword>
<dbReference type="GO" id="GO:0042781">
    <property type="term" value="F:3'-tRNA processing endoribonuclease activity"/>
    <property type="evidence" value="ECO:0007669"/>
    <property type="project" value="TreeGrafter"/>
</dbReference>
<dbReference type="EMBL" id="WMZR01000002">
    <property type="protein sequence ID" value="MTS50347.1"/>
    <property type="molecule type" value="Genomic_DNA"/>
</dbReference>
<dbReference type="PANTHER" id="PTHR33992:SF1">
    <property type="entry name" value="RIBONUCLEASE P PROTEIN COMPONENT"/>
    <property type="match status" value="1"/>
</dbReference>